<dbReference type="AlphaFoldDB" id="A0A2U8FVT2"/>
<reference evidence="6 7" key="1">
    <citation type="submission" date="2018-05" db="EMBL/GenBank/DDBJ databases">
        <title>complete genome sequence of Aquabacterium olei NBRC 110486.</title>
        <authorList>
            <person name="Tang B."/>
            <person name="Chang J."/>
            <person name="Zhang L."/>
            <person name="Yang H."/>
        </authorList>
    </citation>
    <scope>NUCLEOTIDE SEQUENCE [LARGE SCALE GENOMIC DNA]</scope>
    <source>
        <strain evidence="6 7">NBRC 110486</strain>
    </source>
</reference>
<evidence type="ECO:0000259" key="5">
    <source>
        <dbReference type="Pfam" id="PF07317"/>
    </source>
</evidence>
<protein>
    <submittedName>
        <fullName evidence="6">Flagellar brake protein</fullName>
    </submittedName>
</protein>
<gene>
    <name evidence="6" type="ORF">DEH84_13445</name>
</gene>
<keyword evidence="6" id="KW-0282">Flagellum</keyword>
<dbReference type="InterPro" id="IPR012349">
    <property type="entry name" value="Split_barrel_FMN-bd"/>
</dbReference>
<proteinExistence type="predicted"/>
<keyword evidence="3" id="KW-0975">Bacterial flagellum</keyword>
<feature type="domain" description="Type III secretion system flagellar brake protein YcgR PilZN" evidence="5">
    <location>
        <begin position="21"/>
        <end position="125"/>
    </location>
</feature>
<evidence type="ECO:0000313" key="7">
    <source>
        <dbReference type="Proteomes" id="UP000244892"/>
    </source>
</evidence>
<keyword evidence="7" id="KW-1185">Reference proteome</keyword>
<organism evidence="6 7">
    <name type="scientific">Aquabacterium olei</name>
    <dbReference type="NCBI Taxonomy" id="1296669"/>
    <lineage>
        <taxon>Bacteria</taxon>
        <taxon>Pseudomonadati</taxon>
        <taxon>Pseudomonadota</taxon>
        <taxon>Betaproteobacteria</taxon>
        <taxon>Burkholderiales</taxon>
        <taxon>Aquabacterium</taxon>
    </lineage>
</organism>
<dbReference type="RefSeq" id="WP_109037312.1">
    <property type="nucleotide sequence ID" value="NZ_CP029210.1"/>
</dbReference>
<accession>A0A2U8FVT2</accession>
<dbReference type="Pfam" id="PF07238">
    <property type="entry name" value="PilZ"/>
    <property type="match status" value="1"/>
</dbReference>
<evidence type="ECO:0000313" key="6">
    <source>
        <dbReference type="EMBL" id="AWI54316.1"/>
    </source>
</evidence>
<keyword evidence="6" id="KW-0966">Cell projection</keyword>
<sequence length="254" mass="27233">MDTRTPSTPASRGRVADLDDFRITSAVEIAALLRQMHDEHALVTLSAPGGASYTTVLLTIDPQRHTVTLSAEEGDARIQALLDSNEVSAVAYLDSIKVEFDMDGLVLVHGTQGSTLHASLPTVAYRFQRRAAFRVQPLASSTPLARLVHPARPDAPLVLRVLDVSLHGVALLLPADAPLVAAGSRIQAVDLELDEETQLSCDLIVHHVTALGTQGPAHRLGCELAGIDPRDRTLALYVNQTQKRRLATLGSIKG</sequence>
<keyword evidence="6" id="KW-0969">Cilium</keyword>
<dbReference type="Pfam" id="PF07317">
    <property type="entry name" value="PilZN"/>
    <property type="match status" value="1"/>
</dbReference>
<dbReference type="InterPro" id="IPR009926">
    <property type="entry name" value="T3SS_YcgR_PilZN"/>
</dbReference>
<dbReference type="OrthoDB" id="5572581at2"/>
<dbReference type="KEGG" id="aon:DEH84_13445"/>
<feature type="domain" description="PilZ" evidence="4">
    <location>
        <begin position="128"/>
        <end position="235"/>
    </location>
</feature>
<dbReference type="Gene3D" id="2.30.110.10">
    <property type="entry name" value="Electron Transport, Fmn-binding Protein, Chain A"/>
    <property type="match status" value="1"/>
</dbReference>
<dbReference type="InterPro" id="IPR009875">
    <property type="entry name" value="PilZ_domain"/>
</dbReference>
<evidence type="ECO:0000256" key="1">
    <source>
        <dbReference type="ARBA" id="ARBA00022636"/>
    </source>
</evidence>
<evidence type="ECO:0000256" key="3">
    <source>
        <dbReference type="ARBA" id="ARBA00023143"/>
    </source>
</evidence>
<name>A0A2U8FVT2_9BURK</name>
<evidence type="ECO:0000256" key="2">
    <source>
        <dbReference type="ARBA" id="ARBA00022741"/>
    </source>
</evidence>
<keyword evidence="2" id="KW-0547">Nucleotide-binding</keyword>
<keyword evidence="1" id="KW-0973">c-di-GMP</keyword>
<dbReference type="GO" id="GO:0035438">
    <property type="term" value="F:cyclic-di-GMP binding"/>
    <property type="evidence" value="ECO:0007669"/>
    <property type="project" value="InterPro"/>
</dbReference>
<evidence type="ECO:0000259" key="4">
    <source>
        <dbReference type="Pfam" id="PF07238"/>
    </source>
</evidence>
<dbReference type="Proteomes" id="UP000244892">
    <property type="component" value="Chromosome"/>
</dbReference>
<dbReference type="EMBL" id="CP029210">
    <property type="protein sequence ID" value="AWI54316.1"/>
    <property type="molecule type" value="Genomic_DNA"/>
</dbReference>
<dbReference type="Gene3D" id="2.40.10.220">
    <property type="entry name" value="predicted glycosyltransferase like domains"/>
    <property type="match status" value="1"/>
</dbReference>